<dbReference type="EMBL" id="JACCJZ010000016">
    <property type="protein sequence ID" value="NYZ62865.1"/>
    <property type="molecule type" value="Genomic_DNA"/>
</dbReference>
<organism evidence="2 3">
    <name type="scientific">Luteimonas deserti</name>
    <dbReference type="NCBI Taxonomy" id="2752306"/>
    <lineage>
        <taxon>Bacteria</taxon>
        <taxon>Pseudomonadati</taxon>
        <taxon>Pseudomonadota</taxon>
        <taxon>Gammaproteobacteria</taxon>
        <taxon>Lysobacterales</taxon>
        <taxon>Lysobacteraceae</taxon>
        <taxon>Luteimonas</taxon>
    </lineage>
</organism>
<dbReference type="RefSeq" id="WP_180545089.1">
    <property type="nucleotide sequence ID" value="NZ_JACCJZ010000016.1"/>
</dbReference>
<name>A0A7Z0QSA5_9GAMM</name>
<accession>A0A7Z0QSA5</accession>
<evidence type="ECO:0000313" key="2">
    <source>
        <dbReference type="EMBL" id="NYZ62865.1"/>
    </source>
</evidence>
<sequence length="169" mass="19519">MSSHRRHRFSRQALRRGEAGVAARLGLAGACVGGLWWGLGRPDGAVFWSFAGLYLVYAAWQAVRERRFERQRWEVKRRYEVWFEPGVMHVAVPLVPGESLPLDSIVNIEAIIERSRVTRLLVDDRSGERAIYSGFEDMAAFAHDFRDAAPHAPFRNMRMGFFMRLREIR</sequence>
<proteinExistence type="predicted"/>
<reference evidence="2 3" key="1">
    <citation type="submission" date="2020-07" db="EMBL/GenBank/DDBJ databases">
        <title>isolation of Luteimonas sp. SJ-16.</title>
        <authorList>
            <person name="Huang X.-X."/>
            <person name="Xu L."/>
            <person name="Sun J.-Q."/>
        </authorList>
    </citation>
    <scope>NUCLEOTIDE SEQUENCE [LARGE SCALE GENOMIC DNA]</scope>
    <source>
        <strain evidence="2 3">SJ-16</strain>
    </source>
</reference>
<keyword evidence="3" id="KW-1185">Reference proteome</keyword>
<evidence type="ECO:0000313" key="3">
    <source>
        <dbReference type="Proteomes" id="UP000589896"/>
    </source>
</evidence>
<gene>
    <name evidence="2" type="ORF">H0E82_08820</name>
</gene>
<feature type="transmembrane region" description="Helical" evidence="1">
    <location>
        <begin position="21"/>
        <end position="39"/>
    </location>
</feature>
<dbReference type="Proteomes" id="UP000589896">
    <property type="component" value="Unassembled WGS sequence"/>
</dbReference>
<keyword evidence="1" id="KW-0472">Membrane</keyword>
<feature type="transmembrane region" description="Helical" evidence="1">
    <location>
        <begin position="45"/>
        <end position="63"/>
    </location>
</feature>
<keyword evidence="1" id="KW-1133">Transmembrane helix</keyword>
<dbReference type="AlphaFoldDB" id="A0A7Z0QSA5"/>
<evidence type="ECO:0000256" key="1">
    <source>
        <dbReference type="SAM" id="Phobius"/>
    </source>
</evidence>
<keyword evidence="1" id="KW-0812">Transmembrane</keyword>
<protein>
    <submittedName>
        <fullName evidence="2">Uncharacterized protein</fullName>
    </submittedName>
</protein>
<comment type="caution">
    <text evidence="2">The sequence shown here is derived from an EMBL/GenBank/DDBJ whole genome shotgun (WGS) entry which is preliminary data.</text>
</comment>